<proteinExistence type="predicted"/>
<evidence type="ECO:0000313" key="1">
    <source>
        <dbReference type="EMBL" id="KAF8876795.1"/>
    </source>
</evidence>
<dbReference type="Proteomes" id="UP000724874">
    <property type="component" value="Unassembled WGS sequence"/>
</dbReference>
<keyword evidence="2" id="KW-1185">Reference proteome</keyword>
<dbReference type="EMBL" id="JADNYJ010000178">
    <property type="protein sequence ID" value="KAF8876795.1"/>
    <property type="molecule type" value="Genomic_DNA"/>
</dbReference>
<gene>
    <name evidence="1" type="ORF">CPB84DRAFT_382853</name>
</gene>
<accession>A0A9P5NCN1</accession>
<sequence length="206" mass="23288">MGASLHHLHLWVDNSVQNAECQKVVHVQIFEWAFRLLKLVDFGFLELHKESDGGSILKDIDLSIIPFKQLKCVHFLPSVDLNLGGSPKHEELEPSPLTILPITLPNLVNLAFLCTKPLNFLGCLYLPNLESLSIQSGTADFPVKCKILEEFLADPNAHRQTSISLTWSFHQRKLSKSICFPVSVIYHMSVLCQWPQPKTFCFILAI</sequence>
<name>A0A9P5NCN1_GYMJU</name>
<dbReference type="AlphaFoldDB" id="A0A9P5NCN1"/>
<organism evidence="1 2">
    <name type="scientific">Gymnopilus junonius</name>
    <name type="common">Spectacular rustgill mushroom</name>
    <name type="synonym">Gymnopilus spectabilis subsp. junonius</name>
    <dbReference type="NCBI Taxonomy" id="109634"/>
    <lineage>
        <taxon>Eukaryota</taxon>
        <taxon>Fungi</taxon>
        <taxon>Dikarya</taxon>
        <taxon>Basidiomycota</taxon>
        <taxon>Agaricomycotina</taxon>
        <taxon>Agaricomycetes</taxon>
        <taxon>Agaricomycetidae</taxon>
        <taxon>Agaricales</taxon>
        <taxon>Agaricineae</taxon>
        <taxon>Hymenogastraceae</taxon>
        <taxon>Gymnopilus</taxon>
    </lineage>
</organism>
<reference evidence="1" key="1">
    <citation type="submission" date="2020-11" db="EMBL/GenBank/DDBJ databases">
        <authorList>
            <consortium name="DOE Joint Genome Institute"/>
            <person name="Ahrendt S."/>
            <person name="Riley R."/>
            <person name="Andreopoulos W."/>
            <person name="LaButti K."/>
            <person name="Pangilinan J."/>
            <person name="Ruiz-duenas F.J."/>
            <person name="Barrasa J.M."/>
            <person name="Sanchez-Garcia M."/>
            <person name="Camarero S."/>
            <person name="Miyauchi S."/>
            <person name="Serrano A."/>
            <person name="Linde D."/>
            <person name="Babiker R."/>
            <person name="Drula E."/>
            <person name="Ayuso-Fernandez I."/>
            <person name="Pacheco R."/>
            <person name="Padilla G."/>
            <person name="Ferreira P."/>
            <person name="Barriuso J."/>
            <person name="Kellner H."/>
            <person name="Castanera R."/>
            <person name="Alfaro M."/>
            <person name="Ramirez L."/>
            <person name="Pisabarro A.G."/>
            <person name="Kuo A."/>
            <person name="Tritt A."/>
            <person name="Lipzen A."/>
            <person name="He G."/>
            <person name="Yan M."/>
            <person name="Ng V."/>
            <person name="Cullen D."/>
            <person name="Martin F."/>
            <person name="Rosso M.-N."/>
            <person name="Henrissat B."/>
            <person name="Hibbett D."/>
            <person name="Martinez A.T."/>
            <person name="Grigoriev I.V."/>
        </authorList>
    </citation>
    <scope>NUCLEOTIDE SEQUENCE</scope>
    <source>
        <strain evidence="1">AH 44721</strain>
    </source>
</reference>
<evidence type="ECO:0000313" key="2">
    <source>
        <dbReference type="Proteomes" id="UP000724874"/>
    </source>
</evidence>
<protein>
    <submittedName>
        <fullName evidence="1">Uncharacterized protein</fullName>
    </submittedName>
</protein>
<comment type="caution">
    <text evidence="1">The sequence shown here is derived from an EMBL/GenBank/DDBJ whole genome shotgun (WGS) entry which is preliminary data.</text>
</comment>